<sequence length="73" mass="8478">MLKVDNICANNIFGMRFFEIKLVDEQGYVNFVNVNLSKLKELNVTKSMNGFKKVRTWAESEEGQKFLLSKDDN</sequence>
<name>A0ABU6N836_9BACI</name>
<evidence type="ECO:0000313" key="1">
    <source>
        <dbReference type="EMBL" id="MED3562380.1"/>
    </source>
</evidence>
<accession>A0ABU6N836</accession>
<dbReference type="Proteomes" id="UP001330749">
    <property type="component" value="Unassembled WGS sequence"/>
</dbReference>
<gene>
    <name evidence="1" type="ORF">P4447_07920</name>
</gene>
<keyword evidence="2" id="KW-1185">Reference proteome</keyword>
<dbReference type="RefSeq" id="WP_327967301.1">
    <property type="nucleotide sequence ID" value="NZ_JARMQG010000084.1"/>
</dbReference>
<organism evidence="1 2">
    <name type="scientific">Bacillus xiapuensis</name>
    <dbReference type="NCBI Taxonomy" id="2014075"/>
    <lineage>
        <taxon>Bacteria</taxon>
        <taxon>Bacillati</taxon>
        <taxon>Bacillota</taxon>
        <taxon>Bacilli</taxon>
        <taxon>Bacillales</taxon>
        <taxon>Bacillaceae</taxon>
        <taxon>Bacillus</taxon>
    </lineage>
</organism>
<comment type="caution">
    <text evidence="1">The sequence shown here is derived from an EMBL/GenBank/DDBJ whole genome shotgun (WGS) entry which is preliminary data.</text>
</comment>
<proteinExistence type="predicted"/>
<reference evidence="1 2" key="1">
    <citation type="submission" date="2023-03" db="EMBL/GenBank/DDBJ databases">
        <title>Bacillus Genome Sequencing.</title>
        <authorList>
            <person name="Dunlap C."/>
        </authorList>
    </citation>
    <scope>NUCLEOTIDE SEQUENCE [LARGE SCALE GENOMIC DNA]</scope>
    <source>
        <strain evidence="1 2">B-14544</strain>
    </source>
</reference>
<protein>
    <submittedName>
        <fullName evidence="1">Uncharacterized protein</fullName>
    </submittedName>
</protein>
<evidence type="ECO:0000313" key="2">
    <source>
        <dbReference type="Proteomes" id="UP001330749"/>
    </source>
</evidence>
<dbReference type="EMBL" id="JARMQG010000084">
    <property type="protein sequence ID" value="MED3562380.1"/>
    <property type="molecule type" value="Genomic_DNA"/>
</dbReference>